<evidence type="ECO:0000313" key="4">
    <source>
        <dbReference type="Proteomes" id="UP000031526"/>
    </source>
</evidence>
<organism evidence="2 4">
    <name type="scientific">Streptomyces nodosus</name>
    <dbReference type="NCBI Taxonomy" id="40318"/>
    <lineage>
        <taxon>Bacteria</taxon>
        <taxon>Bacillati</taxon>
        <taxon>Actinomycetota</taxon>
        <taxon>Actinomycetes</taxon>
        <taxon>Kitasatosporales</taxon>
        <taxon>Streptomycetaceae</taxon>
        <taxon>Streptomyces</taxon>
    </lineage>
</organism>
<evidence type="ECO:0000313" key="3">
    <source>
        <dbReference type="EMBL" id="QEV38793.1"/>
    </source>
</evidence>
<dbReference type="Proteomes" id="UP000031526">
    <property type="component" value="Chromosome"/>
</dbReference>
<reference evidence="3 5" key="3">
    <citation type="submission" date="2017-09" db="EMBL/GenBank/DDBJ databases">
        <title>Streptomyces genome completion.</title>
        <authorList>
            <person name="Lee N."/>
            <person name="Cho B.-K."/>
        </authorList>
    </citation>
    <scope>NUCLEOTIDE SEQUENCE [LARGE SCALE GENOMIC DNA]</scope>
    <source>
        <strain evidence="3 5">ATCC 14899</strain>
    </source>
</reference>
<dbReference type="Proteomes" id="UP000325763">
    <property type="component" value="Chromosome"/>
</dbReference>
<evidence type="ECO:0000313" key="2">
    <source>
        <dbReference type="EMBL" id="AJE40212.1"/>
    </source>
</evidence>
<protein>
    <submittedName>
        <fullName evidence="2">Tat pathway signal sequence domain protein</fullName>
    </submittedName>
</protein>
<accession>A0A0B5DJU5</accession>
<evidence type="ECO:0000256" key="1">
    <source>
        <dbReference type="SAM" id="MobiDB-lite"/>
    </source>
</evidence>
<dbReference type="RefSeq" id="WP_043439430.1">
    <property type="nucleotide sequence ID" value="NZ_CP009313.1"/>
</dbReference>
<dbReference type="EMBL" id="CP023747">
    <property type="protein sequence ID" value="QEV38793.1"/>
    <property type="molecule type" value="Genomic_DNA"/>
</dbReference>
<evidence type="ECO:0000313" key="5">
    <source>
        <dbReference type="Proteomes" id="UP000325763"/>
    </source>
</evidence>
<dbReference type="HOGENOM" id="CLU_095344_0_0_11"/>
<keyword evidence="4" id="KW-1185">Reference proteome</keyword>
<name>A0A0B5DJU5_9ACTN</name>
<dbReference type="KEGG" id="snq:CP978_09680"/>
<reference evidence="2 4" key="2">
    <citation type="journal article" date="2016" name="Appl. Microbiol. Biotechnol.">
        <title>Exploiting the genome sequence of Streptomyces nodosus for enhanced antibiotic production.</title>
        <authorList>
            <person name="Sweeney P."/>
            <person name="Murphy C.D."/>
            <person name="Caffrey P."/>
        </authorList>
    </citation>
    <scope>NUCLEOTIDE SEQUENCE [LARGE SCALE GENOMIC DNA]</scope>
    <source>
        <strain evidence="2 4">ATCC 14899</strain>
    </source>
</reference>
<gene>
    <name evidence="3" type="ORF">CP978_09680</name>
    <name evidence="2" type="ORF">SNOD_09335</name>
</gene>
<dbReference type="AlphaFoldDB" id="A0A0B5DJU5"/>
<sequence length="208" mass="21920">MSGIGPVEPGDGTHVWDAPVPDLPPAGGPPRRRPPRLHGRSRRVVLTAAAATLLLAGSGYLYATRPQTPPPPAPSAPAYPSQVTTVVYLHPEATPRDAPARSFSFSVRLSVRSGPPVTVTRLTQPYAGLSLTTTPGLPFRTKAGSSRKIIINAHVTECGKTPENAGLPFLDLTLRNARAKETHGFILGARYAHDLSGALHVACGNHAK</sequence>
<dbReference type="STRING" id="40318.SNOD_09335"/>
<proteinExistence type="predicted"/>
<reference evidence="4" key="1">
    <citation type="submission" date="2014-09" db="EMBL/GenBank/DDBJ databases">
        <title>Sequence of the Streptomyces nodosus genome.</title>
        <authorList>
            <person name="Sweeney P."/>
            <person name="Stephens N."/>
            <person name="Murphy C."/>
            <person name="Caffrey P."/>
        </authorList>
    </citation>
    <scope>NUCLEOTIDE SEQUENCE [LARGE SCALE GENOMIC DNA]</scope>
    <source>
        <strain evidence="4">ATCC 14899</strain>
    </source>
</reference>
<dbReference type="OrthoDB" id="3869857at2"/>
<feature type="compositionally biased region" description="Basic residues" evidence="1">
    <location>
        <begin position="30"/>
        <end position="42"/>
    </location>
</feature>
<feature type="region of interest" description="Disordered" evidence="1">
    <location>
        <begin position="1"/>
        <end position="42"/>
    </location>
</feature>
<dbReference type="EMBL" id="CP009313">
    <property type="protein sequence ID" value="AJE40212.1"/>
    <property type="molecule type" value="Genomic_DNA"/>
</dbReference>